<evidence type="ECO:0000259" key="8">
    <source>
        <dbReference type="Pfam" id="PF02163"/>
    </source>
</evidence>
<keyword evidence="5 7" id="KW-1133">Transmembrane helix</keyword>
<dbReference type="KEGG" id="cia:BEN51_05270"/>
<dbReference type="Proteomes" id="UP000264883">
    <property type="component" value="Chromosome"/>
</dbReference>
<proteinExistence type="inferred from homology"/>
<name>A0A343JBJ0_9CLOT</name>
<gene>
    <name evidence="9" type="ORF">BEN51_05270</name>
</gene>
<sequence length="337" mass="40671">MNYILLFFKIIFFEYILIILHELTHFIVSLFLKLKCSYIYIIPFKLYKNNGKFKISVVKFFNHNITSELHFNSLNITNKEDYNNLINKLRIFLYSGPIFDFIVFISLFLIGIIFVEYAYLAIIALLHFGISTMNFFNSDGKYAIGAKEDKRIAFDLVRNFSLCANGYVNPDTKKFLTDVYKEISSEIDYKEFDVNNLWDFLNNTSFYTNSILSYFNNDLYEIEQNFIEFSEVLIRDFDEIIELDYRQEKKTSLLIAYYLIYNKLYKPHYQVDKNLYDKIYKGIKEDYYQAILRLYFDEKNENTIDYLKFEKNMPIEYNYKEGYSKLFYNLLNLYKNI</sequence>
<comment type="similarity">
    <text evidence="3">Belongs to the peptidase M50B family.</text>
</comment>
<dbReference type="InterPro" id="IPR008915">
    <property type="entry name" value="Peptidase_M50"/>
</dbReference>
<evidence type="ECO:0000256" key="2">
    <source>
        <dbReference type="ARBA" id="ARBA00004141"/>
    </source>
</evidence>
<dbReference type="EMBL" id="CP016786">
    <property type="protein sequence ID" value="ASW42898.1"/>
    <property type="molecule type" value="Genomic_DNA"/>
</dbReference>
<reference evidence="9 10" key="1">
    <citation type="submission" date="2016-08" db="EMBL/GenBank/DDBJ databases">
        <title>Complete Genome Sequence Of The Indigo Reducing Clostridium isatidis DSM15098.</title>
        <authorList>
            <person name="Little G.T."/>
            <person name="Minton N.P."/>
        </authorList>
    </citation>
    <scope>NUCLEOTIDE SEQUENCE [LARGE SCALE GENOMIC DNA]</scope>
    <source>
        <strain evidence="9 10">DSM 15098</strain>
    </source>
</reference>
<dbReference type="Pfam" id="PF02163">
    <property type="entry name" value="Peptidase_M50"/>
    <property type="match status" value="1"/>
</dbReference>
<feature type="transmembrane region" description="Helical" evidence="7">
    <location>
        <begin position="6"/>
        <end position="32"/>
    </location>
</feature>
<evidence type="ECO:0000256" key="4">
    <source>
        <dbReference type="ARBA" id="ARBA00022692"/>
    </source>
</evidence>
<evidence type="ECO:0000313" key="10">
    <source>
        <dbReference type="Proteomes" id="UP000264883"/>
    </source>
</evidence>
<feature type="transmembrane region" description="Helical" evidence="7">
    <location>
        <begin position="91"/>
        <end position="113"/>
    </location>
</feature>
<dbReference type="GO" id="GO:0006508">
    <property type="term" value="P:proteolysis"/>
    <property type="evidence" value="ECO:0007669"/>
    <property type="project" value="InterPro"/>
</dbReference>
<protein>
    <recommendedName>
        <fullName evidence="8">Peptidase M50 domain-containing protein</fullName>
    </recommendedName>
</protein>
<keyword evidence="4 7" id="KW-0812">Transmembrane</keyword>
<evidence type="ECO:0000256" key="6">
    <source>
        <dbReference type="ARBA" id="ARBA00023136"/>
    </source>
</evidence>
<evidence type="ECO:0000313" key="9">
    <source>
        <dbReference type="EMBL" id="ASW42898.1"/>
    </source>
</evidence>
<feature type="domain" description="Peptidase M50" evidence="8">
    <location>
        <begin position="15"/>
        <end position="201"/>
    </location>
</feature>
<evidence type="ECO:0000256" key="1">
    <source>
        <dbReference type="ARBA" id="ARBA00001947"/>
    </source>
</evidence>
<keyword evidence="6 7" id="KW-0472">Membrane</keyword>
<evidence type="ECO:0000256" key="7">
    <source>
        <dbReference type="SAM" id="Phobius"/>
    </source>
</evidence>
<comment type="subcellular location">
    <subcellularLocation>
        <location evidence="2">Membrane</location>
        <topology evidence="2">Multi-pass membrane protein</topology>
    </subcellularLocation>
</comment>
<accession>A0A343JBJ0</accession>
<dbReference type="AlphaFoldDB" id="A0A343JBJ0"/>
<evidence type="ECO:0000256" key="3">
    <source>
        <dbReference type="ARBA" id="ARBA00007931"/>
    </source>
</evidence>
<dbReference type="GO" id="GO:0016020">
    <property type="term" value="C:membrane"/>
    <property type="evidence" value="ECO:0007669"/>
    <property type="project" value="UniProtKB-SubCell"/>
</dbReference>
<keyword evidence="10" id="KW-1185">Reference proteome</keyword>
<evidence type="ECO:0000256" key="5">
    <source>
        <dbReference type="ARBA" id="ARBA00022989"/>
    </source>
</evidence>
<comment type="cofactor">
    <cofactor evidence="1">
        <name>Zn(2+)</name>
        <dbReference type="ChEBI" id="CHEBI:29105"/>
    </cofactor>
</comment>
<organism evidence="9 10">
    <name type="scientific">Clostridium isatidis</name>
    <dbReference type="NCBI Taxonomy" id="182773"/>
    <lineage>
        <taxon>Bacteria</taxon>
        <taxon>Bacillati</taxon>
        <taxon>Bacillota</taxon>
        <taxon>Clostridia</taxon>
        <taxon>Eubacteriales</taxon>
        <taxon>Clostridiaceae</taxon>
        <taxon>Clostridium</taxon>
    </lineage>
</organism>
<feature type="transmembrane region" description="Helical" evidence="7">
    <location>
        <begin position="119"/>
        <end position="137"/>
    </location>
</feature>